<comment type="similarity">
    <text evidence="1">Belongs to the membrane fusion protein (MFP) (TC 8.A.1) family.</text>
</comment>
<dbReference type="GO" id="GO:1990281">
    <property type="term" value="C:efflux pump complex"/>
    <property type="evidence" value="ECO:0007669"/>
    <property type="project" value="TreeGrafter"/>
</dbReference>
<keyword evidence="4" id="KW-1185">Reference proteome</keyword>
<dbReference type="SUPFAM" id="SSF111369">
    <property type="entry name" value="HlyD-like secretion proteins"/>
    <property type="match status" value="1"/>
</dbReference>
<protein>
    <submittedName>
        <fullName evidence="3">Efflux transporter periplasmic adaptor subunit</fullName>
    </submittedName>
</protein>
<organism evidence="3 4">
    <name type="scientific">Comamonas terrigena</name>
    <dbReference type="NCBI Taxonomy" id="32013"/>
    <lineage>
        <taxon>Bacteria</taxon>
        <taxon>Pseudomonadati</taxon>
        <taxon>Pseudomonadota</taxon>
        <taxon>Betaproteobacteria</taxon>
        <taxon>Burkholderiales</taxon>
        <taxon>Comamonadaceae</taxon>
        <taxon>Comamonas</taxon>
    </lineage>
</organism>
<reference evidence="4" key="1">
    <citation type="submission" date="2017-09" db="EMBL/GenBank/DDBJ databases">
        <title>FDA dAtabase for Regulatory Grade micrObial Sequences (FDA-ARGOS): Supporting development and validation of Infectious Disease Dx tests.</title>
        <authorList>
            <person name="Minogue T."/>
            <person name="Wolcott M."/>
            <person name="Wasieloski L."/>
            <person name="Aguilar W."/>
            <person name="Moore D."/>
            <person name="Tallon L."/>
            <person name="Sadzewicz L."/>
            <person name="Ott S."/>
            <person name="Zhao X."/>
            <person name="Nagaraj S."/>
            <person name="Vavikolanu K."/>
            <person name="Aluvathingal J."/>
            <person name="Nadendla S."/>
            <person name="Sichtig H."/>
        </authorList>
    </citation>
    <scope>NUCLEOTIDE SEQUENCE [LARGE SCALE GENOMIC DNA]</scope>
    <source>
        <strain evidence="4">FDAARGOS_394</strain>
    </source>
</reference>
<evidence type="ECO:0000256" key="1">
    <source>
        <dbReference type="ARBA" id="ARBA00009477"/>
    </source>
</evidence>
<proteinExistence type="inferred from homology"/>
<accession>A0A2A7UTZ3</accession>
<comment type="caution">
    <text evidence="3">The sequence shown here is derived from an EMBL/GenBank/DDBJ whole genome shotgun (WGS) entry which is preliminary data.</text>
</comment>
<dbReference type="NCBIfam" id="TIGR01730">
    <property type="entry name" value="RND_mfp"/>
    <property type="match status" value="1"/>
</dbReference>
<dbReference type="Proteomes" id="UP000220246">
    <property type="component" value="Unassembled WGS sequence"/>
</dbReference>
<dbReference type="OrthoDB" id="9778796at2"/>
<evidence type="ECO:0000313" key="4">
    <source>
        <dbReference type="Proteomes" id="UP000220246"/>
    </source>
</evidence>
<dbReference type="STRING" id="1219032.GCA_001515545_02767"/>
<dbReference type="EMBL" id="PDEA01000001">
    <property type="protein sequence ID" value="PEH88748.1"/>
    <property type="molecule type" value="Genomic_DNA"/>
</dbReference>
<dbReference type="Gene3D" id="2.40.50.100">
    <property type="match status" value="1"/>
</dbReference>
<dbReference type="AlphaFoldDB" id="A0A2A7UTZ3"/>
<dbReference type="GO" id="GO:0015562">
    <property type="term" value="F:efflux transmembrane transporter activity"/>
    <property type="evidence" value="ECO:0007669"/>
    <property type="project" value="TreeGrafter"/>
</dbReference>
<dbReference type="InterPro" id="IPR058624">
    <property type="entry name" value="MdtA-like_HH"/>
</dbReference>
<dbReference type="InterPro" id="IPR006143">
    <property type="entry name" value="RND_pump_MFP"/>
</dbReference>
<gene>
    <name evidence="3" type="ORF">CRM82_09160</name>
</gene>
<name>A0A2A7UTZ3_COMTR</name>
<evidence type="ECO:0000313" key="3">
    <source>
        <dbReference type="EMBL" id="PEH88748.1"/>
    </source>
</evidence>
<sequence length="264" mass="28369">MACCGVVLAAGAQTAPAPPTSTTAPVAKKPAAALPGVGSALEQRDIRAQLAPRRYTTLAAEIGAKVQRLPVVEGAAFRRGQLLVQFDCSLQQAQLNKAQAGVDATEKTWRANQRLAELNSVGKIELDTSHAEWNKARADLSANRSLLGKCQISAPYAGRIAEQKIREQQYAQPGQALLDIIDDSVLELEFLVPSRWLSWLQQGTAFEVRIDETGKTYPAKVQRLAARVDPVSQSIKVNAAIHGKFPELIAGMSGQVLMAPPAQK</sequence>
<dbReference type="Gene3D" id="2.40.30.170">
    <property type="match status" value="1"/>
</dbReference>
<dbReference type="PANTHER" id="PTHR30469:SF15">
    <property type="entry name" value="HLYD FAMILY OF SECRETION PROTEINS"/>
    <property type="match status" value="1"/>
</dbReference>
<feature type="domain" description="Multidrug resistance protein MdtA-like alpha-helical hairpin" evidence="2">
    <location>
        <begin position="92"/>
        <end position="152"/>
    </location>
</feature>
<evidence type="ECO:0000259" key="2">
    <source>
        <dbReference type="Pfam" id="PF25876"/>
    </source>
</evidence>
<dbReference type="PANTHER" id="PTHR30469">
    <property type="entry name" value="MULTIDRUG RESISTANCE PROTEIN MDTA"/>
    <property type="match status" value="1"/>
</dbReference>
<dbReference type="Pfam" id="PF25876">
    <property type="entry name" value="HH_MFP_RND"/>
    <property type="match status" value="1"/>
</dbReference>